<dbReference type="Pfam" id="PF01494">
    <property type="entry name" value="FAD_binding_3"/>
    <property type="match status" value="1"/>
</dbReference>
<dbReference type="Gene3D" id="3.50.50.60">
    <property type="entry name" value="FAD/NAD(P)-binding domain"/>
    <property type="match status" value="1"/>
</dbReference>
<evidence type="ECO:0000259" key="6">
    <source>
        <dbReference type="Pfam" id="PF01494"/>
    </source>
</evidence>
<keyword evidence="2" id="KW-0285">Flavoprotein</keyword>
<dbReference type="OrthoDB" id="10029326at2759"/>
<evidence type="ECO:0000256" key="2">
    <source>
        <dbReference type="ARBA" id="ARBA00022630"/>
    </source>
</evidence>
<dbReference type="InterPro" id="IPR036188">
    <property type="entry name" value="FAD/NAD-bd_sf"/>
</dbReference>
<dbReference type="Proteomes" id="UP000184063">
    <property type="component" value="Unassembled WGS sequence"/>
</dbReference>
<protein>
    <recommendedName>
        <fullName evidence="6">FAD-binding domain-containing protein</fullName>
    </recommendedName>
</protein>
<dbReference type="GO" id="GO:0004497">
    <property type="term" value="F:monooxygenase activity"/>
    <property type="evidence" value="ECO:0007669"/>
    <property type="project" value="UniProtKB-KW"/>
</dbReference>
<dbReference type="VEuPathDB" id="FungiDB:ASPFODRAFT_719490"/>
<name>A0A1M3TEH4_ASPLC</name>
<reference evidence="8" key="1">
    <citation type="journal article" date="2017" name="Genome Biol.">
        <title>Comparative genomics reveals high biological diversity and specific adaptations in the industrially and medically important fungal genus Aspergillus.</title>
        <authorList>
            <person name="de Vries R.P."/>
            <person name="Riley R."/>
            <person name="Wiebenga A."/>
            <person name="Aguilar-Osorio G."/>
            <person name="Amillis S."/>
            <person name="Uchima C.A."/>
            <person name="Anderluh G."/>
            <person name="Asadollahi M."/>
            <person name="Askin M."/>
            <person name="Barry K."/>
            <person name="Battaglia E."/>
            <person name="Bayram O."/>
            <person name="Benocci T."/>
            <person name="Braus-Stromeyer S.A."/>
            <person name="Caldana C."/>
            <person name="Canovas D."/>
            <person name="Cerqueira G.C."/>
            <person name="Chen F."/>
            <person name="Chen W."/>
            <person name="Choi C."/>
            <person name="Clum A."/>
            <person name="Dos Santos R.A."/>
            <person name="Damasio A.R."/>
            <person name="Diallinas G."/>
            <person name="Emri T."/>
            <person name="Fekete E."/>
            <person name="Flipphi M."/>
            <person name="Freyberg S."/>
            <person name="Gallo A."/>
            <person name="Gournas C."/>
            <person name="Habgood R."/>
            <person name="Hainaut M."/>
            <person name="Harispe M.L."/>
            <person name="Henrissat B."/>
            <person name="Hilden K.S."/>
            <person name="Hope R."/>
            <person name="Hossain A."/>
            <person name="Karabika E."/>
            <person name="Karaffa L."/>
            <person name="Karanyi Z."/>
            <person name="Krasevec N."/>
            <person name="Kuo A."/>
            <person name="Kusch H."/>
            <person name="LaButti K."/>
            <person name="Lagendijk E.L."/>
            <person name="Lapidus A."/>
            <person name="Levasseur A."/>
            <person name="Lindquist E."/>
            <person name="Lipzen A."/>
            <person name="Logrieco A.F."/>
            <person name="MacCabe A."/>
            <person name="Maekelae M.R."/>
            <person name="Malavazi I."/>
            <person name="Melin P."/>
            <person name="Meyer V."/>
            <person name="Mielnichuk N."/>
            <person name="Miskei M."/>
            <person name="Molnar A.P."/>
            <person name="Mule G."/>
            <person name="Ngan C.Y."/>
            <person name="Orejas M."/>
            <person name="Orosz E."/>
            <person name="Ouedraogo J.P."/>
            <person name="Overkamp K.M."/>
            <person name="Park H.-S."/>
            <person name="Perrone G."/>
            <person name="Piumi F."/>
            <person name="Punt P.J."/>
            <person name="Ram A.F."/>
            <person name="Ramon A."/>
            <person name="Rauscher S."/>
            <person name="Record E."/>
            <person name="Riano-Pachon D.M."/>
            <person name="Robert V."/>
            <person name="Roehrig J."/>
            <person name="Ruller R."/>
            <person name="Salamov A."/>
            <person name="Salih N.S."/>
            <person name="Samson R.A."/>
            <person name="Sandor E."/>
            <person name="Sanguinetti M."/>
            <person name="Schuetze T."/>
            <person name="Sepcic K."/>
            <person name="Shelest E."/>
            <person name="Sherlock G."/>
            <person name="Sophianopoulou V."/>
            <person name="Squina F.M."/>
            <person name="Sun H."/>
            <person name="Susca A."/>
            <person name="Todd R.B."/>
            <person name="Tsang A."/>
            <person name="Unkles S.E."/>
            <person name="van de Wiele N."/>
            <person name="van Rossen-Uffink D."/>
            <person name="Oliveira J.V."/>
            <person name="Vesth T.C."/>
            <person name="Visser J."/>
            <person name="Yu J.-H."/>
            <person name="Zhou M."/>
            <person name="Andersen M.R."/>
            <person name="Archer D.B."/>
            <person name="Baker S.E."/>
            <person name="Benoit I."/>
            <person name="Brakhage A.A."/>
            <person name="Braus G.H."/>
            <person name="Fischer R."/>
            <person name="Frisvad J.C."/>
            <person name="Goldman G.H."/>
            <person name="Houbraken J."/>
            <person name="Oakley B."/>
            <person name="Pocsi I."/>
            <person name="Scazzocchio C."/>
            <person name="Seiboth B."/>
            <person name="vanKuyk P.A."/>
            <person name="Wortman J."/>
            <person name="Dyer P.S."/>
            <person name="Grigoriev I.V."/>
        </authorList>
    </citation>
    <scope>NUCLEOTIDE SEQUENCE [LARGE SCALE GENOMIC DNA]</scope>
    <source>
        <strain evidence="8">CBS 106.47</strain>
    </source>
</reference>
<keyword evidence="3" id="KW-0274">FAD</keyword>
<dbReference type="EMBL" id="KV878243">
    <property type="protein sequence ID" value="OJZ85131.1"/>
    <property type="molecule type" value="Genomic_DNA"/>
</dbReference>
<dbReference type="GO" id="GO:0071949">
    <property type="term" value="F:FAD binding"/>
    <property type="evidence" value="ECO:0007669"/>
    <property type="project" value="InterPro"/>
</dbReference>
<dbReference type="PANTHER" id="PTHR13789">
    <property type="entry name" value="MONOOXYGENASE"/>
    <property type="match status" value="1"/>
</dbReference>
<evidence type="ECO:0000313" key="7">
    <source>
        <dbReference type="EMBL" id="OJZ85131.1"/>
    </source>
</evidence>
<gene>
    <name evidence="7" type="ORF">ASPFODRAFT_719490</name>
</gene>
<accession>A0A1M3TEH4</accession>
<feature type="domain" description="FAD-binding" evidence="6">
    <location>
        <begin position="5"/>
        <end position="320"/>
    </location>
</feature>
<evidence type="ECO:0000256" key="4">
    <source>
        <dbReference type="ARBA" id="ARBA00023002"/>
    </source>
</evidence>
<organism evidence="7 8">
    <name type="scientific">Aspergillus luchuensis (strain CBS 106.47)</name>
    <dbReference type="NCBI Taxonomy" id="1137211"/>
    <lineage>
        <taxon>Eukaryota</taxon>
        <taxon>Fungi</taxon>
        <taxon>Dikarya</taxon>
        <taxon>Ascomycota</taxon>
        <taxon>Pezizomycotina</taxon>
        <taxon>Eurotiomycetes</taxon>
        <taxon>Eurotiomycetidae</taxon>
        <taxon>Eurotiales</taxon>
        <taxon>Aspergillaceae</taxon>
        <taxon>Aspergillus</taxon>
        <taxon>Aspergillus subgen. Circumdati</taxon>
    </lineage>
</organism>
<dbReference type="PRINTS" id="PR00420">
    <property type="entry name" value="RNGMNOXGNASE"/>
</dbReference>
<evidence type="ECO:0000313" key="8">
    <source>
        <dbReference type="Proteomes" id="UP000184063"/>
    </source>
</evidence>
<evidence type="ECO:0000256" key="3">
    <source>
        <dbReference type="ARBA" id="ARBA00022827"/>
    </source>
</evidence>
<dbReference type="InterPro" id="IPR002938">
    <property type="entry name" value="FAD-bd"/>
</dbReference>
<dbReference type="InterPro" id="IPR050493">
    <property type="entry name" value="FAD-dep_Monooxygenase_BioMet"/>
</dbReference>
<dbReference type="PANTHER" id="PTHR13789:SF309">
    <property type="entry name" value="PUTATIVE (AFU_ORTHOLOGUE AFUA_6G14510)-RELATED"/>
    <property type="match status" value="1"/>
</dbReference>
<keyword evidence="5" id="KW-0503">Monooxygenase</keyword>
<comment type="similarity">
    <text evidence="1">Belongs to the paxM FAD-dependent monooxygenase family.</text>
</comment>
<dbReference type="AlphaFoldDB" id="A0A1M3TEH4"/>
<evidence type="ECO:0000256" key="5">
    <source>
        <dbReference type="ARBA" id="ARBA00023033"/>
    </source>
</evidence>
<keyword evidence="4" id="KW-0560">Oxidoreductase</keyword>
<sequence>MSSPTVLIIGCGIAGPVLAILLKRKGYNPIVFEKVQALGDAGASLMIQPNGMKILNLIIPNRPFPTITPLQSLWHGTASGETLGHSTLPSSYVDRYTQPASGIKRSVLNLHLKTTLQEHGIPLYEGYQLENIHEHANQVTANFTNGESITGSFLIGCDGIKSSTRNILLTHKAGIAEGPPTFTGLIQVAGISKTPQSMAKRDISLSNWYGEGVHVVAYPISAEDISWAVTIPDTEGEDSTWRAATAGTELESLRGKLRERLSGFEDCVLEMINTADRIISYGLFDRREVPAEQWFSDRVVLVGDAAHPTSPHLGQGANQALVIRVGANVRLGREDCYHLCRMLPDLSLDEANWGVAEQGLSGIFEEFARLRQPRTSILVREARRLGEQRVVMGGPERCRERDASIADAWKDEDAVARALDGLFREPF</sequence>
<dbReference type="SUPFAM" id="SSF51905">
    <property type="entry name" value="FAD/NAD(P)-binding domain"/>
    <property type="match status" value="1"/>
</dbReference>
<evidence type="ECO:0000256" key="1">
    <source>
        <dbReference type="ARBA" id="ARBA00007992"/>
    </source>
</evidence>
<proteinExistence type="inferred from homology"/>